<name>A0A348AIY9_9FIRM</name>
<dbReference type="AlphaFoldDB" id="A0A348AIY9"/>
<sequence>MNVICQYCGNLAIYTDSACIYGRSYGMVYYCKDCNAWVGVHKGTDKPLGILANAELRDWKIKAHASFDPLWKSGKMKRHRAYKWLAEQLGKPRNETHIGMFCVEDCKRVVEVCSGCKI</sequence>
<dbReference type="InterPro" id="IPR021686">
    <property type="entry name" value="DUF3268"/>
</dbReference>
<dbReference type="KEGG" id="mana:MAMMFC1_01705"/>
<accession>A0A348AIY9</accession>
<reference evidence="1 2" key="1">
    <citation type="journal article" date="2018" name="Int. J. Syst. Evol. Microbiol.">
        <title>Methylomusa anaerophila gen. nov., sp. nov., an anaerobic methanol-utilizing bacterium isolated from a microbial fuel cell.</title>
        <authorList>
            <person name="Amano N."/>
            <person name="Yamamuro A."/>
            <person name="Miyahara M."/>
            <person name="Kouzuma A."/>
            <person name="Abe T."/>
            <person name="Watanabe K."/>
        </authorList>
    </citation>
    <scope>NUCLEOTIDE SEQUENCE [LARGE SCALE GENOMIC DNA]</scope>
    <source>
        <strain evidence="1 2">MMFC1</strain>
    </source>
</reference>
<dbReference type="Proteomes" id="UP000276437">
    <property type="component" value="Chromosome"/>
</dbReference>
<organism evidence="1 2">
    <name type="scientific">Methylomusa anaerophila</name>
    <dbReference type="NCBI Taxonomy" id="1930071"/>
    <lineage>
        <taxon>Bacteria</taxon>
        <taxon>Bacillati</taxon>
        <taxon>Bacillota</taxon>
        <taxon>Negativicutes</taxon>
        <taxon>Selenomonadales</taxon>
        <taxon>Sporomusaceae</taxon>
        <taxon>Methylomusa</taxon>
    </lineage>
</organism>
<proteinExistence type="predicted"/>
<protein>
    <submittedName>
        <fullName evidence="1">Uncharacterized protein</fullName>
    </submittedName>
</protein>
<keyword evidence="2" id="KW-1185">Reference proteome</keyword>
<dbReference type="EMBL" id="AP018449">
    <property type="protein sequence ID" value="BBB91037.1"/>
    <property type="molecule type" value="Genomic_DNA"/>
</dbReference>
<evidence type="ECO:0000313" key="1">
    <source>
        <dbReference type="EMBL" id="BBB91037.1"/>
    </source>
</evidence>
<gene>
    <name evidence="1" type="ORF">MAMMFC1_01705</name>
</gene>
<dbReference type="Pfam" id="PF11672">
    <property type="entry name" value="DUF3268"/>
    <property type="match status" value="1"/>
</dbReference>
<dbReference type="RefSeq" id="WP_197723955.1">
    <property type="nucleotide sequence ID" value="NZ_AP018449.1"/>
</dbReference>
<evidence type="ECO:0000313" key="2">
    <source>
        <dbReference type="Proteomes" id="UP000276437"/>
    </source>
</evidence>